<name>A0A6N2VE83_BACUN</name>
<dbReference type="Pfam" id="PF12987">
    <property type="entry name" value="DUF3871"/>
    <property type="match status" value="1"/>
</dbReference>
<organism evidence="1">
    <name type="scientific">Bacteroides uniformis</name>
    <dbReference type="NCBI Taxonomy" id="820"/>
    <lineage>
        <taxon>Bacteria</taxon>
        <taxon>Pseudomonadati</taxon>
        <taxon>Bacteroidota</taxon>
        <taxon>Bacteroidia</taxon>
        <taxon>Bacteroidales</taxon>
        <taxon>Bacteroidaceae</taxon>
        <taxon>Bacteroides</taxon>
    </lineage>
</organism>
<dbReference type="AlphaFoldDB" id="A0A6N2VE83"/>
<proteinExistence type="predicted"/>
<dbReference type="EMBL" id="CACRTC010000029">
    <property type="protein sequence ID" value="VYT27232.1"/>
    <property type="molecule type" value="Genomic_DNA"/>
</dbReference>
<evidence type="ECO:0000313" key="1">
    <source>
        <dbReference type="EMBL" id="VYT27232.1"/>
    </source>
</evidence>
<dbReference type="RefSeq" id="WP_090612940.1">
    <property type="nucleotide sequence ID" value="NZ_CACRTC010000029.1"/>
</dbReference>
<sequence>MRNLVIMPTENKERMNLGEFAEEATIIVEETAKPSITFLEANTNSITLEELANKCVVPTWANLESTISHQDFISCVHEAASSFYAGEKVSFPEIRVSHIVRGRIPSALGKKASELLECEKTQFYQRLAFAFTVPTIFETIRGQKLELCIGGVRNYSDLNLYRSSKGLEKFSVFIGWRMRICSNQILTGEGVRFNMEVTNINELYRNVLELLNGFNAAKEIHLMQTLSDTYLSETQFAQVVGRMRMYQALSPARQKAIPRLLITDSQINSVCRDYYTNEVFGMKDNAISLFDFHNLLTQSNKNSYIDSYLQRGVNATEVSVGLNNVLQGLDNKYSWFLG</sequence>
<accession>A0A6N2VE83</accession>
<gene>
    <name evidence="1" type="ORF">BULFYP32_02640</name>
</gene>
<dbReference type="InterPro" id="IPR024353">
    <property type="entry name" value="DUF3871"/>
</dbReference>
<reference evidence="1" key="1">
    <citation type="submission" date="2019-11" db="EMBL/GenBank/DDBJ databases">
        <authorList>
            <person name="Feng L."/>
        </authorList>
    </citation>
    <scope>NUCLEOTIDE SEQUENCE</scope>
    <source>
        <strain evidence="1">BuniformisLFYP32</strain>
    </source>
</reference>
<protein>
    <submittedName>
        <fullName evidence="1">DUF based on B. Theta Gene description</fullName>
    </submittedName>
</protein>